<comment type="caution">
    <text evidence="1">The sequence shown here is derived from an EMBL/GenBank/DDBJ whole genome shotgun (WGS) entry which is preliminary data.</text>
</comment>
<proteinExistence type="predicted"/>
<evidence type="ECO:0000313" key="2">
    <source>
        <dbReference type="Proteomes" id="UP001501479"/>
    </source>
</evidence>
<organism evidence="1 2">
    <name type="scientific">Oceanisphaera sediminis</name>
    <dbReference type="NCBI Taxonomy" id="981381"/>
    <lineage>
        <taxon>Bacteria</taxon>
        <taxon>Pseudomonadati</taxon>
        <taxon>Pseudomonadota</taxon>
        <taxon>Gammaproteobacteria</taxon>
        <taxon>Aeromonadales</taxon>
        <taxon>Aeromonadaceae</taxon>
        <taxon>Oceanisphaera</taxon>
    </lineage>
</organism>
<name>A0ABP7DJZ7_9GAMM</name>
<reference evidence="2" key="1">
    <citation type="journal article" date="2019" name="Int. J. Syst. Evol. Microbiol.">
        <title>The Global Catalogue of Microorganisms (GCM) 10K type strain sequencing project: providing services to taxonomists for standard genome sequencing and annotation.</title>
        <authorList>
            <consortium name="The Broad Institute Genomics Platform"/>
            <consortium name="The Broad Institute Genome Sequencing Center for Infectious Disease"/>
            <person name="Wu L."/>
            <person name="Ma J."/>
        </authorList>
    </citation>
    <scope>NUCLEOTIDE SEQUENCE [LARGE SCALE GENOMIC DNA]</scope>
    <source>
        <strain evidence="2">JCM 17329</strain>
    </source>
</reference>
<protein>
    <submittedName>
        <fullName evidence="1">Uncharacterized protein</fullName>
    </submittedName>
</protein>
<dbReference type="Proteomes" id="UP001501479">
    <property type="component" value="Unassembled WGS sequence"/>
</dbReference>
<sequence length="46" mass="5448">MRLSPRTAKGGSVVEANKLVVYTVYWRDYWNGAYYQQRMRVYSRAG</sequence>
<gene>
    <name evidence="1" type="ORF">GCM10022421_10180</name>
</gene>
<accession>A0ABP7DJZ7</accession>
<dbReference type="EMBL" id="BAABDS010000012">
    <property type="protein sequence ID" value="GAA3705247.1"/>
    <property type="molecule type" value="Genomic_DNA"/>
</dbReference>
<evidence type="ECO:0000313" key="1">
    <source>
        <dbReference type="EMBL" id="GAA3705247.1"/>
    </source>
</evidence>
<keyword evidence="2" id="KW-1185">Reference proteome</keyword>